<dbReference type="AlphaFoldDB" id="A0A839ULB6"/>
<evidence type="ECO:0000313" key="9">
    <source>
        <dbReference type="EMBL" id="MBB3168453.1"/>
    </source>
</evidence>
<dbReference type="EMBL" id="JACHXZ010000002">
    <property type="protein sequence ID" value="MBB3168453.1"/>
    <property type="molecule type" value="Genomic_DNA"/>
</dbReference>
<dbReference type="PANTHER" id="PTHR36307:SF1">
    <property type="entry name" value="FLAGELLA BASAL BODY P-RING FORMATION PROTEIN FLGA"/>
    <property type="match status" value="1"/>
</dbReference>
<evidence type="ECO:0000256" key="3">
    <source>
        <dbReference type="ARBA" id="ARBA00014754"/>
    </source>
</evidence>
<dbReference type="GO" id="GO:0044780">
    <property type="term" value="P:bacterial-type flagellum assembly"/>
    <property type="evidence" value="ECO:0007669"/>
    <property type="project" value="InterPro"/>
</dbReference>
<evidence type="ECO:0000256" key="7">
    <source>
        <dbReference type="RuleBase" id="RU362063"/>
    </source>
</evidence>
<keyword evidence="9" id="KW-0969">Cilium</keyword>
<gene>
    <name evidence="9" type="ORF">FHS30_001637</name>
</gene>
<keyword evidence="9" id="KW-0282">Flagellum</keyword>
<evidence type="ECO:0000313" key="10">
    <source>
        <dbReference type="Proteomes" id="UP000559987"/>
    </source>
</evidence>
<sequence>MKRRWVLPLIMIASAASAAGPWQDWTPVVDSAETTVAQYYKRQHPAADIDLKVSAPDDRLKLSACDKNLTIDLSNPPENGGNLSIHVRCSGETPWAIYLKGEVNIWTAILVARHTLPRGHRLQASDMTLTKINITKARSGVLYRPDDADGKELRRGLEAGKPIKIRDLIEPMVIKRGDRVQIAARAEGLQVLMTGTALRNGRLGEQIPISNDRSNRKLRAKVIAQGHVEVPF</sequence>
<organism evidence="9 10">
    <name type="scientific">Simiduia aestuariiviva</name>
    <dbReference type="NCBI Taxonomy" id="1510459"/>
    <lineage>
        <taxon>Bacteria</taxon>
        <taxon>Pseudomonadati</taxon>
        <taxon>Pseudomonadota</taxon>
        <taxon>Gammaproteobacteria</taxon>
        <taxon>Cellvibrionales</taxon>
        <taxon>Cellvibrionaceae</taxon>
        <taxon>Simiduia</taxon>
    </lineage>
</organism>
<dbReference type="SMART" id="SM00858">
    <property type="entry name" value="SAF"/>
    <property type="match status" value="1"/>
</dbReference>
<feature type="domain" description="SAF" evidence="8">
    <location>
        <begin position="107"/>
        <end position="169"/>
    </location>
</feature>
<dbReference type="Pfam" id="PF13144">
    <property type="entry name" value="ChapFlgA"/>
    <property type="match status" value="1"/>
</dbReference>
<dbReference type="Gene3D" id="3.90.1210.10">
    <property type="entry name" value="Antifreeze-like/N-acetylneuraminic acid synthase C-terminal domain"/>
    <property type="match status" value="1"/>
</dbReference>
<dbReference type="Proteomes" id="UP000559987">
    <property type="component" value="Unassembled WGS sequence"/>
</dbReference>
<reference evidence="9 10" key="1">
    <citation type="submission" date="2020-08" db="EMBL/GenBank/DDBJ databases">
        <title>Genomic Encyclopedia of Type Strains, Phase III (KMG-III): the genomes of soil and plant-associated and newly described type strains.</title>
        <authorList>
            <person name="Whitman W."/>
        </authorList>
    </citation>
    <scope>NUCLEOTIDE SEQUENCE [LARGE SCALE GENOMIC DNA]</scope>
    <source>
        <strain evidence="9 10">CECT 8571</strain>
    </source>
</reference>
<evidence type="ECO:0000256" key="2">
    <source>
        <dbReference type="ARBA" id="ARBA00010474"/>
    </source>
</evidence>
<keyword evidence="5 7" id="KW-0574">Periplasm</keyword>
<keyword evidence="7" id="KW-1005">Bacterial flagellum biogenesis</keyword>
<evidence type="ECO:0000256" key="1">
    <source>
        <dbReference type="ARBA" id="ARBA00004418"/>
    </source>
</evidence>
<evidence type="ECO:0000256" key="6">
    <source>
        <dbReference type="ARBA" id="ARBA00025643"/>
    </source>
</evidence>
<dbReference type="RefSeq" id="WP_183909932.1">
    <property type="nucleotide sequence ID" value="NZ_JACHXZ010000002.1"/>
</dbReference>
<feature type="signal peptide" evidence="7">
    <location>
        <begin position="1"/>
        <end position="18"/>
    </location>
</feature>
<comment type="subcellular location">
    <subcellularLocation>
        <location evidence="1 7">Periplasm</location>
    </subcellularLocation>
</comment>
<keyword evidence="10" id="KW-1185">Reference proteome</keyword>
<dbReference type="InterPro" id="IPR039246">
    <property type="entry name" value="Flagellar_FlgA"/>
</dbReference>
<dbReference type="CDD" id="cd11614">
    <property type="entry name" value="SAF_CpaB_FlgA_like"/>
    <property type="match status" value="1"/>
</dbReference>
<dbReference type="GO" id="GO:0042597">
    <property type="term" value="C:periplasmic space"/>
    <property type="evidence" value="ECO:0007669"/>
    <property type="project" value="UniProtKB-SubCell"/>
</dbReference>
<dbReference type="Gene3D" id="2.30.30.760">
    <property type="match status" value="1"/>
</dbReference>
<feature type="chain" id="PRO_5033095086" description="Flagella basal body P-ring formation protein FlgA" evidence="7">
    <location>
        <begin position="19"/>
        <end position="232"/>
    </location>
</feature>
<dbReference type="InterPro" id="IPR041231">
    <property type="entry name" value="FlgA_N"/>
</dbReference>
<name>A0A839ULB6_9GAMM</name>
<dbReference type="PANTHER" id="PTHR36307">
    <property type="entry name" value="FLAGELLA BASAL BODY P-RING FORMATION PROTEIN FLGA"/>
    <property type="match status" value="1"/>
</dbReference>
<dbReference type="InterPro" id="IPR017585">
    <property type="entry name" value="SAF_FlgA"/>
</dbReference>
<dbReference type="Pfam" id="PF17656">
    <property type="entry name" value="ChapFlgA_N"/>
    <property type="match status" value="1"/>
</dbReference>
<accession>A0A839ULB6</accession>
<evidence type="ECO:0000259" key="8">
    <source>
        <dbReference type="SMART" id="SM00858"/>
    </source>
</evidence>
<keyword evidence="9" id="KW-0966">Cell projection</keyword>
<protein>
    <recommendedName>
        <fullName evidence="3 7">Flagella basal body P-ring formation protein FlgA</fullName>
    </recommendedName>
</protein>
<comment type="caution">
    <text evidence="9">The sequence shown here is derived from an EMBL/GenBank/DDBJ whole genome shotgun (WGS) entry which is preliminary data.</text>
</comment>
<dbReference type="InterPro" id="IPR013974">
    <property type="entry name" value="SAF"/>
</dbReference>
<comment type="similarity">
    <text evidence="2 7">Belongs to the FlgA family.</text>
</comment>
<keyword evidence="4 7" id="KW-0732">Signal</keyword>
<evidence type="ECO:0000256" key="4">
    <source>
        <dbReference type="ARBA" id="ARBA00022729"/>
    </source>
</evidence>
<comment type="function">
    <text evidence="6 7">Involved in the assembly process of the P-ring formation. It may associate with FlgF on the rod constituting a structure essential for the P-ring assembly or may act as a modulator protein for the P-ring assembly.</text>
</comment>
<dbReference type="NCBIfam" id="TIGR03170">
    <property type="entry name" value="flgA_cterm"/>
    <property type="match status" value="1"/>
</dbReference>
<evidence type="ECO:0000256" key="5">
    <source>
        <dbReference type="ARBA" id="ARBA00022764"/>
    </source>
</evidence>
<proteinExistence type="inferred from homology"/>